<comment type="caution">
    <text evidence="4">The sequence shown here is derived from an EMBL/GenBank/DDBJ whole genome shotgun (WGS) entry which is preliminary data.</text>
</comment>
<proteinExistence type="predicted"/>
<feature type="compositionally biased region" description="Basic and acidic residues" evidence="2">
    <location>
        <begin position="144"/>
        <end position="206"/>
    </location>
</feature>
<dbReference type="InterPro" id="IPR011990">
    <property type="entry name" value="TPR-like_helical_dom_sf"/>
</dbReference>
<feature type="repeat" description="TPR" evidence="1">
    <location>
        <begin position="98"/>
        <end position="131"/>
    </location>
</feature>
<gene>
    <name evidence="4" type="ORF">BC961_1109</name>
</gene>
<keyword evidence="5" id="KW-1185">Reference proteome</keyword>
<dbReference type="SUPFAM" id="SSF48452">
    <property type="entry name" value="TPR-like"/>
    <property type="match status" value="1"/>
</dbReference>
<dbReference type="Proteomes" id="UP000280368">
    <property type="component" value="Unassembled WGS sequence"/>
</dbReference>
<evidence type="ECO:0000313" key="5">
    <source>
        <dbReference type="Proteomes" id="UP000280368"/>
    </source>
</evidence>
<keyword evidence="1" id="KW-0802">TPR repeat</keyword>
<accession>A0A3L9ZW21</accession>
<feature type="region of interest" description="Disordered" evidence="2">
    <location>
        <begin position="142"/>
        <end position="252"/>
    </location>
</feature>
<dbReference type="PROSITE" id="PS50293">
    <property type="entry name" value="TPR_REGION"/>
    <property type="match status" value="1"/>
</dbReference>
<organism evidence="4 5">
    <name type="scientific">Flavobacterium weaverense</name>
    <dbReference type="NCBI Taxonomy" id="271156"/>
    <lineage>
        <taxon>Bacteria</taxon>
        <taxon>Pseudomonadati</taxon>
        <taxon>Bacteroidota</taxon>
        <taxon>Flavobacteriia</taxon>
        <taxon>Flavobacteriales</taxon>
        <taxon>Flavobacteriaceae</taxon>
        <taxon>Flavobacterium</taxon>
    </lineage>
</organism>
<evidence type="ECO:0000256" key="1">
    <source>
        <dbReference type="PROSITE-ProRule" id="PRU00339"/>
    </source>
</evidence>
<evidence type="ECO:0000256" key="2">
    <source>
        <dbReference type="SAM" id="MobiDB-lite"/>
    </source>
</evidence>
<dbReference type="SMART" id="SM00028">
    <property type="entry name" value="TPR"/>
    <property type="match status" value="2"/>
</dbReference>
<dbReference type="Gene3D" id="1.25.40.10">
    <property type="entry name" value="Tetratricopeptide repeat domain"/>
    <property type="match status" value="2"/>
</dbReference>
<sequence length="252" mass="29037">MKRLNSVIMTFLMFAFTATAGLYAQKKDRILPKANKEYAESKFADAEADYRISDSKFPNKATAPYNLGNTIYKQKQSSEAKFAYAKALKNSKTRAEKHRAFHNLGNVFMNEKDYTQAVEAYKNALRNDPTDEESRYNYALAKKMLKDNPPKDDKKKDDKKDKDKKDDKKDGEKDKKEKDKDKDKKDDKGDQDKQKNDPKQDEKGDPKPQPGGISKERLENLLNAVNKEEKKVQDKVNAQKVQGKPVKTEKDW</sequence>
<dbReference type="PROSITE" id="PS50005">
    <property type="entry name" value="TPR"/>
    <property type="match status" value="1"/>
</dbReference>
<feature type="chain" id="PRO_5017939802" evidence="3">
    <location>
        <begin position="21"/>
        <end position="252"/>
    </location>
</feature>
<feature type="signal peptide" evidence="3">
    <location>
        <begin position="1"/>
        <end position="20"/>
    </location>
</feature>
<evidence type="ECO:0000256" key="3">
    <source>
        <dbReference type="SAM" id="SignalP"/>
    </source>
</evidence>
<dbReference type="Pfam" id="PF00515">
    <property type="entry name" value="TPR_1"/>
    <property type="match status" value="1"/>
</dbReference>
<keyword evidence="3" id="KW-0732">Signal</keyword>
<dbReference type="AlphaFoldDB" id="A0A3L9ZW21"/>
<reference evidence="4 5" key="1">
    <citation type="submission" date="2018-10" db="EMBL/GenBank/DDBJ databases">
        <title>Genomic Encyclopedia of Archaeal and Bacterial Type Strains, Phase II (KMG-II): from individual species to whole genera.</title>
        <authorList>
            <person name="Goeker M."/>
        </authorList>
    </citation>
    <scope>NUCLEOTIDE SEQUENCE [LARGE SCALE GENOMIC DNA]</scope>
    <source>
        <strain evidence="4 5">DSM 19727</strain>
    </source>
</reference>
<evidence type="ECO:0000313" key="4">
    <source>
        <dbReference type="EMBL" id="RMA77121.1"/>
    </source>
</evidence>
<protein>
    <submittedName>
        <fullName evidence="4">Tetratricopeptide repeat protein</fullName>
    </submittedName>
</protein>
<dbReference type="EMBL" id="REFH01000008">
    <property type="protein sequence ID" value="RMA77121.1"/>
    <property type="molecule type" value="Genomic_DNA"/>
</dbReference>
<dbReference type="RefSeq" id="WP_170151288.1">
    <property type="nucleotide sequence ID" value="NZ_CBCSGA010000001.1"/>
</dbReference>
<dbReference type="InterPro" id="IPR019734">
    <property type="entry name" value="TPR_rpt"/>
</dbReference>
<name>A0A3L9ZW21_9FLAO</name>